<keyword evidence="2" id="KW-1185">Reference proteome</keyword>
<reference evidence="1 2" key="1">
    <citation type="submission" date="2019-01" db="EMBL/GenBank/DDBJ databases">
        <title>A draft genome assembly of the solar-powered sea slug Elysia chlorotica.</title>
        <authorList>
            <person name="Cai H."/>
            <person name="Li Q."/>
            <person name="Fang X."/>
            <person name="Li J."/>
            <person name="Curtis N.E."/>
            <person name="Altenburger A."/>
            <person name="Shibata T."/>
            <person name="Feng M."/>
            <person name="Maeda T."/>
            <person name="Schwartz J.A."/>
            <person name="Shigenobu S."/>
            <person name="Lundholm N."/>
            <person name="Nishiyama T."/>
            <person name="Yang H."/>
            <person name="Hasebe M."/>
            <person name="Li S."/>
            <person name="Pierce S.K."/>
            <person name="Wang J."/>
        </authorList>
    </citation>
    <scope>NUCLEOTIDE SEQUENCE [LARGE SCALE GENOMIC DNA]</scope>
    <source>
        <strain evidence="1">EC2010</strain>
        <tissue evidence="1">Whole organism of an adult</tissue>
    </source>
</reference>
<dbReference type="OrthoDB" id="6051850at2759"/>
<evidence type="ECO:0000313" key="1">
    <source>
        <dbReference type="EMBL" id="RUS70833.1"/>
    </source>
</evidence>
<accession>A0A3S1AXG5</accession>
<sequence>MHRAQEHLSPACIQTLALNYILQGPSDSEGVQLQSNKSQPTWCSFTTAFSTAPPDRFEPSLRDRVLSPGQKSCRPTLDYQCHKYSGNLQIHISGEVGMGEAPGQAMADQAAANPERDAHMRMMDTEVIHLKFISQELQDIYEYLTANDDWEVLAGHFGLCYRKVQMFRGILQSRPGTPTGQTFLETYMGRYDLSVRVLLRALLNMHRDVYHQLARRLWTAALLNNSPYYLNLRGDH</sequence>
<dbReference type="InterPro" id="IPR011029">
    <property type="entry name" value="DEATH-like_dom_sf"/>
</dbReference>
<gene>
    <name evidence="1" type="ORF">EGW08_021404</name>
</gene>
<comment type="caution">
    <text evidence="1">The sequence shown here is derived from an EMBL/GenBank/DDBJ whole genome shotgun (WGS) entry which is preliminary data.</text>
</comment>
<name>A0A3S1AXG5_ELYCH</name>
<dbReference type="AlphaFoldDB" id="A0A3S1AXG5"/>
<dbReference type="Proteomes" id="UP000271974">
    <property type="component" value="Unassembled WGS sequence"/>
</dbReference>
<dbReference type="Gene3D" id="1.10.533.10">
    <property type="entry name" value="Death Domain, Fas"/>
    <property type="match status" value="1"/>
</dbReference>
<dbReference type="EMBL" id="RQTK01001325">
    <property type="protein sequence ID" value="RUS70833.1"/>
    <property type="molecule type" value="Genomic_DNA"/>
</dbReference>
<organism evidence="1 2">
    <name type="scientific">Elysia chlorotica</name>
    <name type="common">Eastern emerald elysia</name>
    <name type="synonym">Sea slug</name>
    <dbReference type="NCBI Taxonomy" id="188477"/>
    <lineage>
        <taxon>Eukaryota</taxon>
        <taxon>Metazoa</taxon>
        <taxon>Spiralia</taxon>
        <taxon>Lophotrochozoa</taxon>
        <taxon>Mollusca</taxon>
        <taxon>Gastropoda</taxon>
        <taxon>Heterobranchia</taxon>
        <taxon>Euthyneura</taxon>
        <taxon>Panpulmonata</taxon>
        <taxon>Sacoglossa</taxon>
        <taxon>Placobranchoidea</taxon>
        <taxon>Plakobranchidae</taxon>
        <taxon>Elysia</taxon>
    </lineage>
</organism>
<evidence type="ECO:0000313" key="2">
    <source>
        <dbReference type="Proteomes" id="UP000271974"/>
    </source>
</evidence>
<proteinExistence type="predicted"/>
<protein>
    <recommendedName>
        <fullName evidence="3">Death domain-containing protein</fullName>
    </recommendedName>
</protein>
<dbReference type="SUPFAM" id="SSF47986">
    <property type="entry name" value="DEATH domain"/>
    <property type="match status" value="1"/>
</dbReference>
<evidence type="ECO:0008006" key="3">
    <source>
        <dbReference type="Google" id="ProtNLM"/>
    </source>
</evidence>